<dbReference type="EMBL" id="ADKM02000122">
    <property type="protein sequence ID" value="EGC01784.1"/>
    <property type="molecule type" value="Genomic_DNA"/>
</dbReference>
<dbReference type="STRING" id="246199.CUS_7719"/>
<organism evidence="1 2">
    <name type="scientific">Ruminococcus albus 8</name>
    <dbReference type="NCBI Taxonomy" id="246199"/>
    <lineage>
        <taxon>Bacteria</taxon>
        <taxon>Bacillati</taxon>
        <taxon>Bacillota</taxon>
        <taxon>Clostridia</taxon>
        <taxon>Eubacteriales</taxon>
        <taxon>Oscillospiraceae</taxon>
        <taxon>Ruminococcus</taxon>
    </lineage>
</organism>
<dbReference type="InterPro" id="IPR007344">
    <property type="entry name" value="GrpB/CoaE"/>
</dbReference>
<protein>
    <recommendedName>
        <fullName evidence="3">GrpB family protein</fullName>
    </recommendedName>
</protein>
<dbReference type="PANTHER" id="PTHR34822:SF1">
    <property type="entry name" value="GRPB FAMILY PROTEIN"/>
    <property type="match status" value="1"/>
</dbReference>
<keyword evidence="2" id="KW-1185">Reference proteome</keyword>
<proteinExistence type="predicted"/>
<dbReference type="InterPro" id="IPR043519">
    <property type="entry name" value="NT_sf"/>
</dbReference>
<evidence type="ECO:0000313" key="1">
    <source>
        <dbReference type="EMBL" id="EGC01784.1"/>
    </source>
</evidence>
<gene>
    <name evidence="1" type="ORF">CUS_7719</name>
</gene>
<dbReference type="Pfam" id="PF04229">
    <property type="entry name" value="GrpB"/>
    <property type="match status" value="1"/>
</dbReference>
<dbReference type="PANTHER" id="PTHR34822">
    <property type="entry name" value="GRPB DOMAIN PROTEIN (AFU_ORTHOLOGUE AFUA_1G01530)"/>
    <property type="match status" value="1"/>
</dbReference>
<accession>E9SFZ8</accession>
<comment type="caution">
    <text evidence="1">The sequence shown here is derived from an EMBL/GenBank/DDBJ whole genome shotgun (WGS) entry which is preliminary data.</text>
</comment>
<sequence>MMMGKELSEMTLEELWELFPIFLVQHDARWSEYFGEIEAVITDLLTNYPVKSISHIGSTAIQEIWAKNIVDVMIEISENADIEEISHILEQNGFIKMSDEKRRISLNMGYTKDGFADKVYHIHLRYTGDNDELYFRDYMNEHPELAKEYEALKLRLRKQYEHDRDGYTNAKTEFISKWTAEARKEYGNRY</sequence>
<dbReference type="SUPFAM" id="SSF81301">
    <property type="entry name" value="Nucleotidyltransferase"/>
    <property type="match status" value="1"/>
</dbReference>
<reference evidence="1 2" key="1">
    <citation type="submission" date="2011-02" db="EMBL/GenBank/DDBJ databases">
        <authorList>
            <person name="Nelson K.E."/>
            <person name="Sutton G."/>
            <person name="Torralba M."/>
            <person name="Durkin S."/>
            <person name="Harkins D."/>
            <person name="Montgomery R."/>
            <person name="Ziemer C."/>
            <person name="Klaassens E."/>
            <person name="Ocuiv P."/>
            <person name="Morrison M."/>
        </authorList>
    </citation>
    <scope>NUCLEOTIDE SEQUENCE [LARGE SCALE GENOMIC DNA]</scope>
    <source>
        <strain evidence="1 2">8</strain>
    </source>
</reference>
<dbReference type="Gene3D" id="3.30.460.10">
    <property type="entry name" value="Beta Polymerase, domain 2"/>
    <property type="match status" value="1"/>
</dbReference>
<name>E9SFZ8_RUMAL</name>
<dbReference type="Proteomes" id="UP000004259">
    <property type="component" value="Unassembled WGS sequence"/>
</dbReference>
<evidence type="ECO:0000313" key="2">
    <source>
        <dbReference type="Proteomes" id="UP000004259"/>
    </source>
</evidence>
<evidence type="ECO:0008006" key="3">
    <source>
        <dbReference type="Google" id="ProtNLM"/>
    </source>
</evidence>
<dbReference type="AlphaFoldDB" id="E9SFZ8"/>
<dbReference type="eggNOG" id="COG2320">
    <property type="taxonomic scope" value="Bacteria"/>
</dbReference>